<dbReference type="InterPro" id="IPR030390">
    <property type="entry name" value="MeTrfase_TrmA_AS"/>
</dbReference>
<dbReference type="InterPro" id="IPR029063">
    <property type="entry name" value="SAM-dependent_MTases_sf"/>
</dbReference>
<evidence type="ECO:0000256" key="2">
    <source>
        <dbReference type="ARBA" id="ARBA00022679"/>
    </source>
</evidence>
<evidence type="ECO:0000256" key="5">
    <source>
        <dbReference type="PROSITE-ProRule" id="PRU10015"/>
    </source>
</evidence>
<dbReference type="EMBL" id="VUNA01000001">
    <property type="protein sequence ID" value="MST69742.1"/>
    <property type="molecule type" value="Genomic_DNA"/>
</dbReference>
<keyword evidence="3 4" id="KW-0949">S-adenosyl-L-methionine</keyword>
<dbReference type="GO" id="GO:0070041">
    <property type="term" value="F:rRNA (uridine-C5-)-methyltransferase activity"/>
    <property type="evidence" value="ECO:0007669"/>
    <property type="project" value="TreeGrafter"/>
</dbReference>
<dbReference type="CDD" id="cd02440">
    <property type="entry name" value="AdoMet_MTases"/>
    <property type="match status" value="1"/>
</dbReference>
<dbReference type="PROSITE" id="PS01230">
    <property type="entry name" value="TRMA_1"/>
    <property type="match status" value="1"/>
</dbReference>
<dbReference type="Gene3D" id="2.40.50.1070">
    <property type="match status" value="1"/>
</dbReference>
<evidence type="ECO:0000256" key="4">
    <source>
        <dbReference type="PROSITE-ProRule" id="PRU01024"/>
    </source>
</evidence>
<keyword evidence="7" id="KW-1185">Reference proteome</keyword>
<gene>
    <name evidence="6" type="primary">rlmD</name>
    <name evidence="6" type="ORF">FYJ65_00040</name>
</gene>
<name>A0A6N7X2J4_9FIRM</name>
<dbReference type="Pfam" id="PF05958">
    <property type="entry name" value="tRNA_U5-meth_tr"/>
    <property type="match status" value="1"/>
</dbReference>
<dbReference type="AlphaFoldDB" id="A0A6N7X2J4"/>
<reference evidence="6 7" key="1">
    <citation type="submission" date="2019-08" db="EMBL/GenBank/DDBJ databases">
        <title>In-depth cultivation of the pig gut microbiome towards novel bacterial diversity and tailored functional studies.</title>
        <authorList>
            <person name="Wylensek D."/>
            <person name="Hitch T.C.A."/>
            <person name="Clavel T."/>
        </authorList>
    </citation>
    <scope>NUCLEOTIDE SEQUENCE [LARGE SCALE GENOMIC DNA]</scope>
    <source>
        <strain evidence="6 7">WCA-MUC-591-APC-4B</strain>
    </source>
</reference>
<feature type="binding site" evidence="4">
    <location>
        <position position="272"/>
    </location>
    <ligand>
        <name>S-adenosyl-L-methionine</name>
        <dbReference type="ChEBI" id="CHEBI:59789"/>
    </ligand>
</feature>
<protein>
    <submittedName>
        <fullName evidence="6">23S rRNA (Uracil(1939)-C(5))-methyltransferase RlmD</fullName>
        <ecNumber evidence="6">2.1.1.190</ecNumber>
    </submittedName>
</protein>
<dbReference type="PANTHER" id="PTHR11061">
    <property type="entry name" value="RNA M5U METHYLTRANSFERASE"/>
    <property type="match status" value="1"/>
</dbReference>
<accession>A0A6N7X2J4</accession>
<dbReference type="SUPFAM" id="SSF53335">
    <property type="entry name" value="S-adenosyl-L-methionine-dependent methyltransferases"/>
    <property type="match status" value="1"/>
</dbReference>
<feature type="binding site" evidence="4">
    <location>
        <position position="251"/>
    </location>
    <ligand>
        <name>S-adenosyl-L-methionine</name>
        <dbReference type="ChEBI" id="CHEBI:59789"/>
    </ligand>
</feature>
<comment type="similarity">
    <text evidence="4">Belongs to the class I-like SAM-binding methyltransferase superfamily. RNA M5U methyltransferase family.</text>
</comment>
<feature type="active site" description="Nucleophile" evidence="4">
    <location>
        <position position="344"/>
    </location>
</feature>
<sequence>MENFKECKLNGLCGGCLHQGVPYEEQYRLKNQQVLDLFDRFHVDASVYQGMVPAETPYRYRNKMEYTFGDVEIGGPLELGMHQKGRFMSIVTCDECQLVPEDFNRILSATLNFCREREYSFYHKKTHTGLLRNLVVRHGVRSNEVLVNIITSSEEGFDEAGYVELLQGLELDNTLVGIVRTFNDSLADAVIDEGTKILYGRDFYYEEILGLKFQVKAFAFFQTNINAVERLYSDALNLLPDIHEKTVYDLYCGTGTITQLMALKAKKVYGVEIVEDSVEAARHNAELNGITNCEFLCGDVRKKLDELTEKPDMIVVDPPRAGMHDKVVHMLCRYDIPEILYISCNPKTMCMNLELFKMNGYEPVYMKTYDNFPMTKHVETVCLLSNRKADSHIRLSLDMEEYYDIMDKEKAEQK</sequence>
<keyword evidence="1 4" id="KW-0489">Methyltransferase</keyword>
<feature type="binding site" evidence="4">
    <location>
        <position position="317"/>
    </location>
    <ligand>
        <name>S-adenosyl-L-methionine</name>
        <dbReference type="ChEBI" id="CHEBI:59789"/>
    </ligand>
</feature>
<organism evidence="6 7">
    <name type="scientific">Mogibacterium kristiansenii</name>
    <dbReference type="NCBI Taxonomy" id="2606708"/>
    <lineage>
        <taxon>Bacteria</taxon>
        <taxon>Bacillati</taxon>
        <taxon>Bacillota</taxon>
        <taxon>Clostridia</taxon>
        <taxon>Peptostreptococcales</taxon>
        <taxon>Anaerovoracaceae</taxon>
        <taxon>Mogibacterium</taxon>
    </lineage>
</organism>
<evidence type="ECO:0000256" key="3">
    <source>
        <dbReference type="ARBA" id="ARBA00022691"/>
    </source>
</evidence>
<feature type="binding site" evidence="4">
    <location>
        <position position="222"/>
    </location>
    <ligand>
        <name>S-adenosyl-L-methionine</name>
        <dbReference type="ChEBI" id="CHEBI:59789"/>
    </ligand>
</feature>
<dbReference type="InterPro" id="IPR010280">
    <property type="entry name" value="U5_MeTrfase_fam"/>
</dbReference>
<dbReference type="NCBIfam" id="TIGR00479">
    <property type="entry name" value="rumA"/>
    <property type="match status" value="1"/>
</dbReference>
<dbReference type="PROSITE" id="PS51687">
    <property type="entry name" value="SAM_MT_RNA_M5U"/>
    <property type="match status" value="1"/>
</dbReference>
<dbReference type="EC" id="2.1.1.190" evidence="6"/>
<comment type="caution">
    <text evidence="6">The sequence shown here is derived from an EMBL/GenBank/DDBJ whole genome shotgun (WGS) entry which is preliminary data.</text>
</comment>
<evidence type="ECO:0000256" key="1">
    <source>
        <dbReference type="ARBA" id="ARBA00022603"/>
    </source>
</evidence>
<keyword evidence="2 4" id="KW-0808">Transferase</keyword>
<proteinExistence type="inferred from homology"/>
<dbReference type="RefSeq" id="WP_154553305.1">
    <property type="nucleotide sequence ID" value="NZ_VUNA01000001.1"/>
</dbReference>
<dbReference type="PANTHER" id="PTHR11061:SF30">
    <property type="entry name" value="TRNA (URACIL(54)-C(5))-METHYLTRANSFERASE"/>
    <property type="match status" value="1"/>
</dbReference>
<evidence type="ECO:0000313" key="6">
    <source>
        <dbReference type="EMBL" id="MST69742.1"/>
    </source>
</evidence>
<dbReference type="GO" id="GO:0070475">
    <property type="term" value="P:rRNA base methylation"/>
    <property type="evidence" value="ECO:0007669"/>
    <property type="project" value="TreeGrafter"/>
</dbReference>
<feature type="active site" evidence="5">
    <location>
        <position position="344"/>
    </location>
</feature>
<dbReference type="Gene3D" id="3.40.50.150">
    <property type="entry name" value="Vaccinia Virus protein VP39"/>
    <property type="match status" value="1"/>
</dbReference>
<evidence type="ECO:0000313" key="7">
    <source>
        <dbReference type="Proteomes" id="UP000469424"/>
    </source>
</evidence>
<dbReference type="Proteomes" id="UP000469424">
    <property type="component" value="Unassembled WGS sequence"/>
</dbReference>